<comment type="caution">
    <text evidence="6">The sequence shown here is derived from an EMBL/GenBank/DDBJ whole genome shotgun (WGS) entry which is preliminary data.</text>
</comment>
<evidence type="ECO:0000259" key="5">
    <source>
        <dbReference type="PROSITE" id="PS51118"/>
    </source>
</evidence>
<evidence type="ECO:0000313" key="9">
    <source>
        <dbReference type="Proteomes" id="UP000275024"/>
    </source>
</evidence>
<dbReference type="AlphaFoldDB" id="A0A3A9VRW8"/>
<dbReference type="PANTHER" id="PTHR33204">
    <property type="entry name" value="TRANSCRIPTIONAL REGULATOR, MARR FAMILY"/>
    <property type="match status" value="1"/>
</dbReference>
<dbReference type="InterPro" id="IPR002577">
    <property type="entry name" value="HTH_HxlR"/>
</dbReference>
<dbReference type="RefSeq" id="WP_120700451.1">
    <property type="nucleotide sequence ID" value="NZ_RBDX01000043.1"/>
</dbReference>
<dbReference type="Proteomes" id="UP000268652">
    <property type="component" value="Unassembled WGS sequence"/>
</dbReference>
<reference evidence="8 9" key="1">
    <citation type="submission" date="2018-09" db="EMBL/GenBank/DDBJ databases">
        <title>Streptomyces sp. nov. DS1-2, an endophytic actinomycete isolated from roots of Dendrobium scabrilingue.</title>
        <authorList>
            <person name="Kuncharoen N."/>
            <person name="Kudo T."/>
            <person name="Ohkuma M."/>
            <person name="Yuki M."/>
            <person name="Tanasupawat S."/>
        </authorList>
    </citation>
    <scope>NUCLEOTIDE SEQUENCE [LARGE SCALE GENOMIC DNA]</scope>
    <source>
        <strain evidence="6 9">AZ1-7</strain>
        <strain evidence="7 8">DS1-2</strain>
    </source>
</reference>
<proteinExistence type="predicted"/>
<dbReference type="Pfam" id="PF01638">
    <property type="entry name" value="HxlR"/>
    <property type="match status" value="1"/>
</dbReference>
<dbReference type="InterPro" id="IPR036388">
    <property type="entry name" value="WH-like_DNA-bd_sf"/>
</dbReference>
<dbReference type="InterPro" id="IPR036390">
    <property type="entry name" value="WH_DNA-bd_sf"/>
</dbReference>
<keyword evidence="1" id="KW-0805">Transcription regulation</keyword>
<name>A0A3A9VRW8_9ACTN</name>
<dbReference type="OrthoDB" id="370168at2"/>
<keyword evidence="3" id="KW-0804">Transcription</keyword>
<evidence type="ECO:0000256" key="1">
    <source>
        <dbReference type="ARBA" id="ARBA00023015"/>
    </source>
</evidence>
<sequence>MDDARIRPRPGSPGAARGHATRDDRVGMDRLADQWSGLVILLLADGTRRYAELRSALREFAGGISEKMLTQTLRGMERDGLLTRRDHQTYPRRVEYTLTPLGLSLREPLLTVCDWSARHREDIRRARARYDASP</sequence>
<feature type="region of interest" description="Disordered" evidence="4">
    <location>
        <begin position="1"/>
        <end position="23"/>
    </location>
</feature>
<dbReference type="EMBL" id="RBDX01000043">
    <property type="protein sequence ID" value="RKN03821.1"/>
    <property type="molecule type" value="Genomic_DNA"/>
</dbReference>
<evidence type="ECO:0000256" key="4">
    <source>
        <dbReference type="SAM" id="MobiDB-lite"/>
    </source>
</evidence>
<gene>
    <name evidence="7" type="ORF">D7318_30295</name>
    <name evidence="6" type="ORF">D7319_30310</name>
</gene>
<evidence type="ECO:0000313" key="7">
    <source>
        <dbReference type="EMBL" id="RKN13940.1"/>
    </source>
</evidence>
<protein>
    <submittedName>
        <fullName evidence="6">Transcriptional regulator</fullName>
    </submittedName>
</protein>
<keyword evidence="2" id="KW-0238">DNA-binding</keyword>
<dbReference type="Gene3D" id="1.10.10.10">
    <property type="entry name" value="Winged helix-like DNA-binding domain superfamily/Winged helix DNA-binding domain"/>
    <property type="match status" value="1"/>
</dbReference>
<dbReference type="Proteomes" id="UP000275024">
    <property type="component" value="Unassembled WGS sequence"/>
</dbReference>
<keyword evidence="8" id="KW-1185">Reference proteome</keyword>
<evidence type="ECO:0000313" key="6">
    <source>
        <dbReference type="EMBL" id="RKN03821.1"/>
    </source>
</evidence>
<organism evidence="6 9">
    <name type="scientific">Streptomyces radicis</name>
    <dbReference type="NCBI Taxonomy" id="1750517"/>
    <lineage>
        <taxon>Bacteria</taxon>
        <taxon>Bacillati</taxon>
        <taxon>Actinomycetota</taxon>
        <taxon>Actinomycetes</taxon>
        <taxon>Kitasatosporales</taxon>
        <taxon>Streptomycetaceae</taxon>
        <taxon>Streptomyces</taxon>
    </lineage>
</organism>
<evidence type="ECO:0000256" key="2">
    <source>
        <dbReference type="ARBA" id="ARBA00023125"/>
    </source>
</evidence>
<dbReference type="EMBL" id="RBDY01000042">
    <property type="protein sequence ID" value="RKN13940.1"/>
    <property type="molecule type" value="Genomic_DNA"/>
</dbReference>
<accession>A0A3A9VRW8</accession>
<dbReference type="SUPFAM" id="SSF46785">
    <property type="entry name" value="Winged helix' DNA-binding domain"/>
    <property type="match status" value="1"/>
</dbReference>
<dbReference type="PROSITE" id="PS51118">
    <property type="entry name" value="HTH_HXLR"/>
    <property type="match status" value="1"/>
</dbReference>
<dbReference type="GO" id="GO:0003677">
    <property type="term" value="F:DNA binding"/>
    <property type="evidence" value="ECO:0007669"/>
    <property type="project" value="UniProtKB-KW"/>
</dbReference>
<feature type="domain" description="HTH hxlR-type" evidence="5">
    <location>
        <begin position="20"/>
        <end position="124"/>
    </location>
</feature>
<dbReference type="PANTHER" id="PTHR33204:SF39">
    <property type="entry name" value="TRANSCRIPTIONAL REGULATORY PROTEIN"/>
    <property type="match status" value="1"/>
</dbReference>
<evidence type="ECO:0000313" key="8">
    <source>
        <dbReference type="Proteomes" id="UP000268652"/>
    </source>
</evidence>
<evidence type="ECO:0000256" key="3">
    <source>
        <dbReference type="ARBA" id="ARBA00023163"/>
    </source>
</evidence>